<evidence type="ECO:0000313" key="3">
    <source>
        <dbReference type="EMBL" id="TYB30528.1"/>
    </source>
</evidence>
<dbReference type="AlphaFoldDB" id="A0A5D0MH09"/>
<dbReference type="HAMAP" id="MF_00674">
    <property type="entry name" value="UPF0251"/>
    <property type="match status" value="1"/>
</dbReference>
<gene>
    <name evidence="3" type="ORF">FXF47_08780</name>
</gene>
<keyword evidence="4" id="KW-1185">Reference proteome</keyword>
<comment type="caution">
    <text evidence="3">The sequence shown here is derived from an EMBL/GenBank/DDBJ whole genome shotgun (WGS) entry which is preliminary data.</text>
</comment>
<dbReference type="EMBL" id="VSIX01000124">
    <property type="protein sequence ID" value="TYB30528.1"/>
    <property type="molecule type" value="Genomic_DNA"/>
</dbReference>
<dbReference type="Proteomes" id="UP000324143">
    <property type="component" value="Unassembled WGS sequence"/>
</dbReference>
<sequence length="155" mass="17760">MARPKKIRRVGKPPIAMGMKPVGIRRINLETVTLNLDEYEAIRLSDYRKLSHKEAAEKLEVSRPTFTRLIDSAHRKISEAIIKGKEIVIEGGNIHFNNFIYICRNCGNSFEASSGESIDCCPECGSENIINRARNFGHNRGCCRRRRRRGRNKNF</sequence>
<dbReference type="PANTHER" id="PTHR37478">
    <property type="match status" value="1"/>
</dbReference>
<dbReference type="InterPro" id="IPR002852">
    <property type="entry name" value="UPF0251"/>
</dbReference>
<protein>
    <recommendedName>
        <fullName evidence="2">UPF0251 protein FXF47_08780</fullName>
    </recommendedName>
</protein>
<evidence type="ECO:0000256" key="2">
    <source>
        <dbReference type="HAMAP-Rule" id="MF_00674"/>
    </source>
</evidence>
<dbReference type="PANTHER" id="PTHR37478:SF2">
    <property type="entry name" value="UPF0251 PROTEIN TK0562"/>
    <property type="match status" value="1"/>
</dbReference>
<proteinExistence type="inferred from homology"/>
<accession>A0A5D0MH09</accession>
<name>A0A5D0MH09_9BACT</name>
<comment type="similarity">
    <text evidence="1 2">Belongs to the UPF0251 family.</text>
</comment>
<organism evidence="3 4">
    <name type="scientific">Candidatus Mcinerneyibacterium aminivorans</name>
    <dbReference type="NCBI Taxonomy" id="2703815"/>
    <lineage>
        <taxon>Bacteria</taxon>
        <taxon>Candidatus Macinerneyibacteriota</taxon>
        <taxon>Candidatus Mcinerneyibacteria</taxon>
        <taxon>Candidatus Mcinerneyibacteriales</taxon>
        <taxon>Candidatus Mcinerneyibacteriaceae</taxon>
        <taxon>Candidatus Mcinerneyibacterium</taxon>
    </lineage>
</organism>
<dbReference type="SUPFAM" id="SSF88659">
    <property type="entry name" value="Sigma3 and sigma4 domains of RNA polymerase sigma factors"/>
    <property type="match status" value="1"/>
</dbReference>
<evidence type="ECO:0000256" key="1">
    <source>
        <dbReference type="ARBA" id="ARBA00009350"/>
    </source>
</evidence>
<dbReference type="InterPro" id="IPR013324">
    <property type="entry name" value="RNA_pol_sigma_r3/r4-like"/>
</dbReference>
<reference evidence="3" key="1">
    <citation type="submission" date="2019-08" db="EMBL/GenBank/DDBJ databases">
        <title>Genomic characterization of a novel candidate phylum (ARYD3) from a high temperature, high salinity tertiary oil reservoir in north central Oklahoma, USA.</title>
        <authorList>
            <person name="Youssef N.H."/>
            <person name="Yadav A."/>
            <person name="Elshahed M.S."/>
        </authorList>
    </citation>
    <scope>NUCLEOTIDE SEQUENCE [LARGE SCALE GENOMIC DNA]</scope>
    <source>
        <strain evidence="3">ARYD3</strain>
    </source>
</reference>
<dbReference type="Pfam" id="PF02001">
    <property type="entry name" value="DUF134"/>
    <property type="match status" value="1"/>
</dbReference>
<evidence type="ECO:0000313" key="4">
    <source>
        <dbReference type="Proteomes" id="UP000324143"/>
    </source>
</evidence>